<proteinExistence type="predicted"/>
<organism evidence="1 2">
    <name type="scientific">Liparis tanakae</name>
    <name type="common">Tanaka's snailfish</name>
    <dbReference type="NCBI Taxonomy" id="230148"/>
    <lineage>
        <taxon>Eukaryota</taxon>
        <taxon>Metazoa</taxon>
        <taxon>Chordata</taxon>
        <taxon>Craniata</taxon>
        <taxon>Vertebrata</taxon>
        <taxon>Euteleostomi</taxon>
        <taxon>Actinopterygii</taxon>
        <taxon>Neopterygii</taxon>
        <taxon>Teleostei</taxon>
        <taxon>Neoteleostei</taxon>
        <taxon>Acanthomorphata</taxon>
        <taxon>Eupercaria</taxon>
        <taxon>Perciformes</taxon>
        <taxon>Cottioidei</taxon>
        <taxon>Cottales</taxon>
        <taxon>Liparidae</taxon>
        <taxon>Liparis</taxon>
    </lineage>
</organism>
<accession>A0A4Z2I0J8</accession>
<dbReference type="AlphaFoldDB" id="A0A4Z2I0J8"/>
<keyword evidence="2" id="KW-1185">Reference proteome</keyword>
<name>A0A4Z2I0J8_9TELE</name>
<evidence type="ECO:0000313" key="2">
    <source>
        <dbReference type="Proteomes" id="UP000314294"/>
    </source>
</evidence>
<reference evidence="1 2" key="1">
    <citation type="submission" date="2019-03" db="EMBL/GenBank/DDBJ databases">
        <title>First draft genome of Liparis tanakae, snailfish: a comprehensive survey of snailfish specific genes.</title>
        <authorList>
            <person name="Kim W."/>
            <person name="Song I."/>
            <person name="Jeong J.-H."/>
            <person name="Kim D."/>
            <person name="Kim S."/>
            <person name="Ryu S."/>
            <person name="Song J.Y."/>
            <person name="Lee S.K."/>
        </authorList>
    </citation>
    <scope>NUCLEOTIDE SEQUENCE [LARGE SCALE GENOMIC DNA]</scope>
    <source>
        <tissue evidence="1">Muscle</tissue>
    </source>
</reference>
<evidence type="ECO:0000313" key="1">
    <source>
        <dbReference type="EMBL" id="TNN71418.1"/>
    </source>
</evidence>
<comment type="caution">
    <text evidence="1">The sequence shown here is derived from an EMBL/GenBank/DDBJ whole genome shotgun (WGS) entry which is preliminary data.</text>
</comment>
<dbReference type="EMBL" id="SRLO01000150">
    <property type="protein sequence ID" value="TNN71418.1"/>
    <property type="molecule type" value="Genomic_DNA"/>
</dbReference>
<gene>
    <name evidence="1" type="ORF">EYF80_018367</name>
</gene>
<dbReference type="Proteomes" id="UP000314294">
    <property type="component" value="Unassembled WGS sequence"/>
</dbReference>
<protein>
    <submittedName>
        <fullName evidence="1">Uncharacterized protein</fullName>
    </submittedName>
</protein>
<sequence length="113" mass="12457">MLEKELVVLHLKASWRSCPGVRSGLGLWYSMQVMPFQSLALTTWTSKARKVRADARAAPVALTSLNLSTNLPNFSIISATKMMSILSEKLAASIVYTSRRRALATTLLSFRGI</sequence>